<reference evidence="1 2" key="1">
    <citation type="submission" date="2020-08" db="EMBL/GenBank/DDBJ databases">
        <title>Genomic Encyclopedia of Type Strains, Phase IV (KMG-IV): sequencing the most valuable type-strain genomes for metagenomic binning, comparative biology and taxonomic classification.</title>
        <authorList>
            <person name="Goeker M."/>
        </authorList>
    </citation>
    <scope>NUCLEOTIDE SEQUENCE [LARGE SCALE GENOMIC DNA]</scope>
    <source>
        <strain evidence="1 2">YIM 65646</strain>
    </source>
</reference>
<dbReference type="Proteomes" id="UP000548476">
    <property type="component" value="Unassembled WGS sequence"/>
</dbReference>
<dbReference type="RefSeq" id="WP_184787101.1">
    <property type="nucleotide sequence ID" value="NZ_BONT01000045.1"/>
</dbReference>
<protein>
    <recommendedName>
        <fullName evidence="3">YtxH domain-containing protein</fullName>
    </recommendedName>
</protein>
<gene>
    <name evidence="1" type="ORF">HNR73_002068</name>
</gene>
<evidence type="ECO:0000313" key="1">
    <source>
        <dbReference type="EMBL" id="MBB6034218.1"/>
    </source>
</evidence>
<evidence type="ECO:0000313" key="2">
    <source>
        <dbReference type="Proteomes" id="UP000548476"/>
    </source>
</evidence>
<dbReference type="EMBL" id="JACHGT010000004">
    <property type="protein sequence ID" value="MBB6034218.1"/>
    <property type="molecule type" value="Genomic_DNA"/>
</dbReference>
<proteinExistence type="predicted"/>
<accession>A0A841FK60</accession>
<sequence length="94" mass="10162">MRKMAFVAGFAVGYVLGTKAGRERYEQLLRAAKRVRENPTVQSAAGLVQAQVGRIAGKGKDALSRTKVGAAVLGESEEYKPARFETPDHLPQGF</sequence>
<organism evidence="1 2">
    <name type="scientific">Phytomonospora endophytica</name>
    <dbReference type="NCBI Taxonomy" id="714109"/>
    <lineage>
        <taxon>Bacteria</taxon>
        <taxon>Bacillati</taxon>
        <taxon>Actinomycetota</taxon>
        <taxon>Actinomycetes</taxon>
        <taxon>Micromonosporales</taxon>
        <taxon>Micromonosporaceae</taxon>
        <taxon>Phytomonospora</taxon>
    </lineage>
</organism>
<dbReference type="AlphaFoldDB" id="A0A841FK60"/>
<name>A0A841FK60_9ACTN</name>
<evidence type="ECO:0008006" key="3">
    <source>
        <dbReference type="Google" id="ProtNLM"/>
    </source>
</evidence>
<keyword evidence="2" id="KW-1185">Reference proteome</keyword>
<comment type="caution">
    <text evidence="1">The sequence shown here is derived from an EMBL/GenBank/DDBJ whole genome shotgun (WGS) entry which is preliminary data.</text>
</comment>